<protein>
    <submittedName>
        <fullName evidence="1">Uncharacterized protein</fullName>
    </submittedName>
</protein>
<accession>A0A0A0LYN6</accession>
<dbReference type="Gramene" id="KGN65071">
    <property type="protein sequence ID" value="KGN65071"/>
    <property type="gene ID" value="Csa_1G192190"/>
</dbReference>
<keyword evidence="2" id="KW-1185">Reference proteome</keyword>
<reference evidence="1 2" key="4">
    <citation type="journal article" date="2011" name="BMC Genomics">
        <title>RNA-Seq improves annotation of protein-coding genes in the cucumber genome.</title>
        <authorList>
            <person name="Li Z."/>
            <person name="Zhang Z."/>
            <person name="Yan P."/>
            <person name="Huang S."/>
            <person name="Fei Z."/>
            <person name="Lin K."/>
        </authorList>
    </citation>
    <scope>NUCLEOTIDE SEQUENCE [LARGE SCALE GENOMIC DNA]</scope>
    <source>
        <strain evidence="2">cv. 9930</strain>
    </source>
</reference>
<sequence length="102" mass="11447">MRYAVGGGTRRYRSCVGGRPNDSFVVVGRNSSGHGSIQETWMGFLWLAGGVVKIGDGFFERGYRKEVERKGKKCSGLGEVCEEDRNRGWERDGKCRWKLGIL</sequence>
<gene>
    <name evidence="1" type="ORF">Csa_1G192190</name>
</gene>
<dbReference type="AlphaFoldDB" id="A0A0A0LYN6"/>
<evidence type="ECO:0000313" key="2">
    <source>
        <dbReference type="Proteomes" id="UP000029981"/>
    </source>
</evidence>
<evidence type="ECO:0000313" key="1">
    <source>
        <dbReference type="EMBL" id="KGN65071.1"/>
    </source>
</evidence>
<dbReference type="Proteomes" id="UP000029981">
    <property type="component" value="Chromosome 1"/>
</dbReference>
<organism evidence="1 2">
    <name type="scientific">Cucumis sativus</name>
    <name type="common">Cucumber</name>
    <dbReference type="NCBI Taxonomy" id="3659"/>
    <lineage>
        <taxon>Eukaryota</taxon>
        <taxon>Viridiplantae</taxon>
        <taxon>Streptophyta</taxon>
        <taxon>Embryophyta</taxon>
        <taxon>Tracheophyta</taxon>
        <taxon>Spermatophyta</taxon>
        <taxon>Magnoliopsida</taxon>
        <taxon>eudicotyledons</taxon>
        <taxon>Gunneridae</taxon>
        <taxon>Pentapetalae</taxon>
        <taxon>rosids</taxon>
        <taxon>fabids</taxon>
        <taxon>Cucurbitales</taxon>
        <taxon>Cucurbitaceae</taxon>
        <taxon>Benincaseae</taxon>
        <taxon>Cucumis</taxon>
    </lineage>
</organism>
<reference evidence="1 2" key="3">
    <citation type="journal article" date="2010" name="BMC Genomics">
        <title>Transcriptome sequencing and comparative analysis of cucumber flowers with different sex types.</title>
        <authorList>
            <person name="Guo S."/>
            <person name="Zheng Y."/>
            <person name="Joung J.G."/>
            <person name="Liu S."/>
            <person name="Zhang Z."/>
            <person name="Crasta O.R."/>
            <person name="Sobral B.W."/>
            <person name="Xu Y."/>
            <person name="Huang S."/>
            <person name="Fei Z."/>
        </authorList>
    </citation>
    <scope>NUCLEOTIDE SEQUENCE [LARGE SCALE GENOMIC DNA]</scope>
    <source>
        <strain evidence="2">cv. 9930</strain>
    </source>
</reference>
<reference evidence="1 2" key="2">
    <citation type="journal article" date="2009" name="PLoS ONE">
        <title>An integrated genetic and cytogenetic map of the cucumber genome.</title>
        <authorList>
            <person name="Ren Y."/>
            <person name="Zhang Z."/>
            <person name="Liu J."/>
            <person name="Staub J.E."/>
            <person name="Han Y."/>
            <person name="Cheng Z."/>
            <person name="Li X."/>
            <person name="Lu J."/>
            <person name="Miao H."/>
            <person name="Kang H."/>
            <person name="Xie B."/>
            <person name="Gu X."/>
            <person name="Wang X."/>
            <person name="Du Y."/>
            <person name="Jin W."/>
            <person name="Huang S."/>
        </authorList>
    </citation>
    <scope>NUCLEOTIDE SEQUENCE [LARGE SCALE GENOMIC DNA]</scope>
    <source>
        <strain evidence="2">cv. 9930</strain>
    </source>
</reference>
<name>A0A0A0LYN6_CUCSA</name>
<proteinExistence type="predicted"/>
<dbReference type="EMBL" id="CM002922">
    <property type="protein sequence ID" value="KGN65071.1"/>
    <property type="molecule type" value="Genomic_DNA"/>
</dbReference>
<reference evidence="1 2" key="1">
    <citation type="journal article" date="2009" name="Nat. Genet.">
        <title>The genome of the cucumber, Cucumis sativus L.</title>
        <authorList>
            <person name="Huang S."/>
            <person name="Li R."/>
            <person name="Zhang Z."/>
            <person name="Li L."/>
            <person name="Gu X."/>
            <person name="Fan W."/>
            <person name="Lucas W.J."/>
            <person name="Wang X."/>
            <person name="Xie B."/>
            <person name="Ni P."/>
            <person name="Ren Y."/>
            <person name="Zhu H."/>
            <person name="Li J."/>
            <person name="Lin K."/>
            <person name="Jin W."/>
            <person name="Fei Z."/>
            <person name="Li G."/>
            <person name="Staub J."/>
            <person name="Kilian A."/>
            <person name="van der Vossen E.A."/>
            <person name="Wu Y."/>
            <person name="Guo J."/>
            <person name="He J."/>
            <person name="Jia Z."/>
            <person name="Ren Y."/>
            <person name="Tian G."/>
            <person name="Lu Y."/>
            <person name="Ruan J."/>
            <person name="Qian W."/>
            <person name="Wang M."/>
            <person name="Huang Q."/>
            <person name="Li B."/>
            <person name="Xuan Z."/>
            <person name="Cao J."/>
            <person name="Asan"/>
            <person name="Wu Z."/>
            <person name="Zhang J."/>
            <person name="Cai Q."/>
            <person name="Bai Y."/>
            <person name="Zhao B."/>
            <person name="Han Y."/>
            <person name="Li Y."/>
            <person name="Li X."/>
            <person name="Wang S."/>
            <person name="Shi Q."/>
            <person name="Liu S."/>
            <person name="Cho W.K."/>
            <person name="Kim J.Y."/>
            <person name="Xu Y."/>
            <person name="Heller-Uszynska K."/>
            <person name="Miao H."/>
            <person name="Cheng Z."/>
            <person name="Zhang S."/>
            <person name="Wu J."/>
            <person name="Yang Y."/>
            <person name="Kang H."/>
            <person name="Li M."/>
            <person name="Liang H."/>
            <person name="Ren X."/>
            <person name="Shi Z."/>
            <person name="Wen M."/>
            <person name="Jian M."/>
            <person name="Yang H."/>
            <person name="Zhang G."/>
            <person name="Yang Z."/>
            <person name="Chen R."/>
            <person name="Liu S."/>
            <person name="Li J."/>
            <person name="Ma L."/>
            <person name="Liu H."/>
            <person name="Zhou Y."/>
            <person name="Zhao J."/>
            <person name="Fang X."/>
            <person name="Li G."/>
            <person name="Fang L."/>
            <person name="Li Y."/>
            <person name="Liu D."/>
            <person name="Zheng H."/>
            <person name="Zhang Y."/>
            <person name="Qin N."/>
            <person name="Li Z."/>
            <person name="Yang G."/>
            <person name="Yang S."/>
            <person name="Bolund L."/>
            <person name="Kristiansen K."/>
            <person name="Zheng H."/>
            <person name="Li S."/>
            <person name="Zhang X."/>
            <person name="Yang H."/>
            <person name="Wang J."/>
            <person name="Sun R."/>
            <person name="Zhang B."/>
            <person name="Jiang S."/>
            <person name="Wang J."/>
            <person name="Du Y."/>
            <person name="Li S."/>
        </authorList>
    </citation>
    <scope>NUCLEOTIDE SEQUENCE [LARGE SCALE GENOMIC DNA]</scope>
    <source>
        <strain evidence="2">cv. 9930</strain>
    </source>
</reference>